<evidence type="ECO:0000256" key="7">
    <source>
        <dbReference type="RuleBase" id="RU363032"/>
    </source>
</evidence>
<evidence type="ECO:0000256" key="4">
    <source>
        <dbReference type="ARBA" id="ARBA00022692"/>
    </source>
</evidence>
<proteinExistence type="inferred from homology"/>
<dbReference type="EMBL" id="CP147247">
    <property type="protein sequence ID" value="WYJ88959.1"/>
    <property type="molecule type" value="Genomic_DNA"/>
</dbReference>
<keyword evidence="3" id="KW-1003">Cell membrane</keyword>
<comment type="subcellular location">
    <subcellularLocation>
        <location evidence="1 7">Cell membrane</location>
        <topology evidence="1 7">Multi-pass membrane protein</topology>
    </subcellularLocation>
</comment>
<reference evidence="9" key="1">
    <citation type="submission" date="2017-05" db="EMBL/GenBank/DDBJ databases">
        <title>The Genome Sequence of Enterococcus sp. 9E7_DIV0242.</title>
        <authorList>
            <consortium name="The Broad Institute Genomics Platform"/>
            <consortium name="The Broad Institute Genomic Center for Infectious Diseases"/>
            <person name="Earl A."/>
            <person name="Manson A."/>
            <person name="Schwartman J."/>
            <person name="Gilmore M."/>
            <person name="Abouelleil A."/>
            <person name="Cao P."/>
            <person name="Chapman S."/>
            <person name="Cusick C."/>
            <person name="Shea T."/>
            <person name="Young S."/>
            <person name="Neafsey D."/>
            <person name="Nusbaum C."/>
            <person name="Birren B."/>
        </authorList>
    </citation>
    <scope>NUCLEOTIDE SEQUENCE [LARGE SCALE GENOMIC DNA]</scope>
    <source>
        <strain evidence="9">9E7_DIV0242</strain>
    </source>
</reference>
<feature type="transmembrane region" description="Helical" evidence="7">
    <location>
        <begin position="180"/>
        <end position="204"/>
    </location>
</feature>
<evidence type="ECO:0000256" key="2">
    <source>
        <dbReference type="ARBA" id="ARBA00022448"/>
    </source>
</evidence>
<keyword evidence="11" id="KW-1185">Reference proteome</keyword>
<dbReference type="PANTHER" id="PTHR43744:SF8">
    <property type="entry name" value="SN-GLYCEROL-3-PHOSPHATE TRANSPORT SYSTEM PERMEASE PROTEIN UGPE"/>
    <property type="match status" value="1"/>
</dbReference>
<feature type="transmembrane region" description="Helical" evidence="7">
    <location>
        <begin position="139"/>
        <end position="159"/>
    </location>
</feature>
<evidence type="ECO:0000313" key="11">
    <source>
        <dbReference type="Proteomes" id="UP000195141"/>
    </source>
</evidence>
<dbReference type="RefSeq" id="WP_086347826.1">
    <property type="nucleotide sequence ID" value="NZ_CP147247.1"/>
</dbReference>
<reference evidence="10" key="2">
    <citation type="submission" date="2017-05" db="EMBL/GenBank/DDBJ databases">
        <authorList>
            <consortium name="The Broad Institute Genomics Platform"/>
            <consortium name="The Broad Institute Genomic Center for Infectious Diseases"/>
            <person name="Earl A."/>
            <person name="Manson A."/>
            <person name="Schwartman J."/>
            <person name="Gilmore M."/>
            <person name="Abouelleil A."/>
            <person name="Cao P."/>
            <person name="Chapman S."/>
            <person name="Cusick C."/>
            <person name="Shea T."/>
            <person name="Young S."/>
            <person name="Neafsey D."/>
            <person name="Nusbaum C."/>
            <person name="Birren B."/>
        </authorList>
    </citation>
    <scope>NUCLEOTIDE SEQUENCE</scope>
    <source>
        <strain evidence="10">9E7_DIV0242</strain>
    </source>
</reference>
<dbReference type="PANTHER" id="PTHR43744">
    <property type="entry name" value="ABC TRANSPORTER PERMEASE PROTEIN MG189-RELATED-RELATED"/>
    <property type="match status" value="1"/>
</dbReference>
<dbReference type="Gene3D" id="1.10.3720.10">
    <property type="entry name" value="MetI-like"/>
    <property type="match status" value="1"/>
</dbReference>
<dbReference type="Proteomes" id="UP000195141">
    <property type="component" value="Chromosome"/>
</dbReference>
<feature type="transmembrane region" description="Helical" evidence="7">
    <location>
        <begin position="239"/>
        <end position="260"/>
    </location>
</feature>
<dbReference type="OrthoDB" id="9794684at2"/>
<gene>
    <name evidence="10" type="ORF">A5888_000678</name>
    <name evidence="9" type="ORF">A5888_000709</name>
</gene>
<reference evidence="10" key="3">
    <citation type="submission" date="2024-03" db="EMBL/GenBank/DDBJ databases">
        <title>The Genome Sequence of Enterococcus sp. DIV0242b.</title>
        <authorList>
            <consortium name="The Broad Institute Genomics Platform"/>
            <consortium name="The Broad Institute Microbial Omics Core"/>
            <consortium name="The Broad Institute Genomic Center for Infectious Diseases"/>
            <person name="Earl A."/>
            <person name="Manson A."/>
            <person name="Gilmore M."/>
            <person name="Schwartman J."/>
            <person name="Shea T."/>
            <person name="Abouelleil A."/>
            <person name="Cao P."/>
            <person name="Chapman S."/>
            <person name="Cusick C."/>
            <person name="Young S."/>
            <person name="Neafsey D."/>
            <person name="Nusbaum C."/>
            <person name="Birren B."/>
        </authorList>
    </citation>
    <scope>NUCLEOTIDE SEQUENCE</scope>
    <source>
        <strain evidence="10">9E7_DIV0242</strain>
    </source>
</reference>
<sequence>MKDKLSKLAIHGGIIAFLIITLAPLLIALSTSFKAPGDTSSPLELFSAFTLESYTTAFQKMNFGSSFFNSLITTLGSVFVVVLLASMAAYPLGRINGKLSKFLYILFISGLVIPGQMVVIPIAQVFSTLGIPSTRFTPMIMFITCSIPFSTFLYTGFMRTVPVEIEESAYLDGANLFTRFFRIVFPLLAPATVSVVITQGIWIWNDYFYPLIFVNKQSEMSLPVTMLNFLGDKENPAQWSILFAACILCAIPLILLFSLLQKYFVSGISAGAVKG</sequence>
<organism evidence="9">
    <name type="scientific">Candidatus Enterococcus clewellii</name>
    <dbReference type="NCBI Taxonomy" id="1834193"/>
    <lineage>
        <taxon>Bacteria</taxon>
        <taxon>Bacillati</taxon>
        <taxon>Bacillota</taxon>
        <taxon>Bacilli</taxon>
        <taxon>Lactobacillales</taxon>
        <taxon>Enterococcaceae</taxon>
        <taxon>Enterococcus</taxon>
    </lineage>
</organism>
<comment type="similarity">
    <text evidence="7">Belongs to the binding-protein-dependent transport system permease family.</text>
</comment>
<evidence type="ECO:0000313" key="10">
    <source>
        <dbReference type="EMBL" id="WYJ88959.1"/>
    </source>
</evidence>
<dbReference type="AlphaFoldDB" id="A0A242KCJ5"/>
<evidence type="ECO:0000256" key="5">
    <source>
        <dbReference type="ARBA" id="ARBA00022989"/>
    </source>
</evidence>
<dbReference type="EMBL" id="NGMM01000001">
    <property type="protein sequence ID" value="OTP18895.1"/>
    <property type="molecule type" value="Genomic_DNA"/>
</dbReference>
<dbReference type="GO" id="GO:0055085">
    <property type="term" value="P:transmembrane transport"/>
    <property type="evidence" value="ECO:0007669"/>
    <property type="project" value="InterPro"/>
</dbReference>
<dbReference type="CDD" id="cd06261">
    <property type="entry name" value="TM_PBP2"/>
    <property type="match status" value="1"/>
</dbReference>
<keyword evidence="6 7" id="KW-0472">Membrane</keyword>
<name>A0A242KCJ5_9ENTE</name>
<feature type="transmembrane region" description="Helical" evidence="7">
    <location>
        <begin position="12"/>
        <end position="33"/>
    </location>
</feature>
<dbReference type="Pfam" id="PF00528">
    <property type="entry name" value="BPD_transp_1"/>
    <property type="match status" value="1"/>
</dbReference>
<evidence type="ECO:0000313" key="9">
    <source>
        <dbReference type="EMBL" id="OTP18895.1"/>
    </source>
</evidence>
<accession>A0A242KCJ5</accession>
<feature type="transmembrane region" description="Helical" evidence="7">
    <location>
        <begin position="102"/>
        <end position="127"/>
    </location>
</feature>
<protein>
    <submittedName>
        <fullName evidence="10">Raffinose/stachyose/melibiose transport system permease</fullName>
    </submittedName>
</protein>
<keyword evidence="2 7" id="KW-0813">Transport</keyword>
<dbReference type="InterPro" id="IPR000515">
    <property type="entry name" value="MetI-like"/>
</dbReference>
<evidence type="ECO:0000256" key="1">
    <source>
        <dbReference type="ARBA" id="ARBA00004651"/>
    </source>
</evidence>
<feature type="domain" description="ABC transmembrane type-1" evidence="8">
    <location>
        <begin position="67"/>
        <end position="260"/>
    </location>
</feature>
<feature type="transmembrane region" description="Helical" evidence="7">
    <location>
        <begin position="67"/>
        <end position="90"/>
    </location>
</feature>
<dbReference type="PROSITE" id="PS50928">
    <property type="entry name" value="ABC_TM1"/>
    <property type="match status" value="1"/>
</dbReference>
<keyword evidence="5 7" id="KW-1133">Transmembrane helix</keyword>
<evidence type="ECO:0000259" key="8">
    <source>
        <dbReference type="PROSITE" id="PS50928"/>
    </source>
</evidence>
<dbReference type="SUPFAM" id="SSF161098">
    <property type="entry name" value="MetI-like"/>
    <property type="match status" value="1"/>
</dbReference>
<dbReference type="GO" id="GO:0005886">
    <property type="term" value="C:plasma membrane"/>
    <property type="evidence" value="ECO:0007669"/>
    <property type="project" value="UniProtKB-SubCell"/>
</dbReference>
<evidence type="ECO:0000256" key="3">
    <source>
        <dbReference type="ARBA" id="ARBA00022475"/>
    </source>
</evidence>
<evidence type="ECO:0000256" key="6">
    <source>
        <dbReference type="ARBA" id="ARBA00023136"/>
    </source>
</evidence>
<dbReference type="InterPro" id="IPR035906">
    <property type="entry name" value="MetI-like_sf"/>
</dbReference>
<keyword evidence="4 7" id="KW-0812">Transmembrane</keyword>